<evidence type="ECO:0000313" key="3">
    <source>
        <dbReference type="EMBL" id="NDV85747.1"/>
    </source>
</evidence>
<dbReference type="EMBL" id="JAAAMJ010000001">
    <property type="protein sequence ID" value="NDV85747.1"/>
    <property type="molecule type" value="Genomic_DNA"/>
</dbReference>
<keyword evidence="1" id="KW-1005">Bacterial flagellum biogenesis</keyword>
<feature type="domain" description="Flagella basal body P-ring formation protein FlgA SAF" evidence="2">
    <location>
        <begin position="76"/>
        <end position="162"/>
    </location>
</feature>
<comment type="function">
    <text evidence="1">Involved in the assembly process of the P-ring formation. It may associate with FlgF on the rod constituting a structure essential for the P-ring assembly or may act as a modulator protein for the P-ring assembly.</text>
</comment>
<accession>A0A6L9MDD1</accession>
<keyword evidence="3" id="KW-0966">Cell projection</keyword>
<evidence type="ECO:0000259" key="2">
    <source>
        <dbReference type="Pfam" id="PF13144"/>
    </source>
</evidence>
<dbReference type="GO" id="GO:0042597">
    <property type="term" value="C:periplasmic space"/>
    <property type="evidence" value="ECO:0007669"/>
    <property type="project" value="UniProtKB-SubCell"/>
</dbReference>
<gene>
    <name evidence="3" type="primary">flgA</name>
    <name evidence="3" type="ORF">GTW51_03425</name>
</gene>
<comment type="subcellular location">
    <subcellularLocation>
        <location evidence="1">Periplasm</location>
    </subcellularLocation>
</comment>
<comment type="similarity">
    <text evidence="1">Belongs to the FlgA family.</text>
</comment>
<dbReference type="AlphaFoldDB" id="A0A6L9MDD1"/>
<dbReference type="NCBIfam" id="TIGR03170">
    <property type="entry name" value="flgA_cterm"/>
    <property type="match status" value="1"/>
</dbReference>
<dbReference type="Pfam" id="PF13144">
    <property type="entry name" value="ChapFlgA"/>
    <property type="match status" value="1"/>
</dbReference>
<keyword evidence="3" id="KW-0282">Flagellum</keyword>
<dbReference type="RefSeq" id="WP_163042448.1">
    <property type="nucleotide sequence ID" value="NZ_JAAAMJ010000001.1"/>
</dbReference>
<dbReference type="InterPro" id="IPR039246">
    <property type="entry name" value="Flagellar_FlgA"/>
</dbReference>
<reference evidence="3 4" key="1">
    <citation type="submission" date="2020-01" db="EMBL/GenBank/DDBJ databases">
        <title>Genomes of bacteria type strains.</title>
        <authorList>
            <person name="Chen J."/>
            <person name="Zhu S."/>
            <person name="Chen J."/>
        </authorList>
    </citation>
    <scope>NUCLEOTIDE SEQUENCE [LARGE SCALE GENOMIC DNA]</scope>
    <source>
        <strain evidence="3 4">KCTC 52919</strain>
    </source>
</reference>
<dbReference type="Proteomes" id="UP000476332">
    <property type="component" value="Unassembled WGS sequence"/>
</dbReference>
<dbReference type="GO" id="GO:0044780">
    <property type="term" value="P:bacterial-type flagellum assembly"/>
    <property type="evidence" value="ECO:0007669"/>
    <property type="project" value="InterPro"/>
</dbReference>
<sequence>MDNTRGPAPILVVLYACVVALAAVFLLSVPVRAFSAELDMPVPTAVVYPGQNVFERGLDRKAYIVKDEKLALYVADEAMLEGRVARRTLLPGRPILLSDLKLADLVSAGAAVTLVYEADGLVITGLGTALQSAPVGQVVRARNADSGVIVSGVVAPDGSIRIRG</sequence>
<protein>
    <recommendedName>
        <fullName evidence="1">Flagella basal body P-ring formation protein FlgA</fullName>
    </recommendedName>
</protein>
<keyword evidence="3" id="KW-0969">Cilium</keyword>
<comment type="caution">
    <text evidence="3">The sequence shown here is derived from an EMBL/GenBank/DDBJ whole genome shotgun (WGS) entry which is preliminary data.</text>
</comment>
<dbReference type="PANTHER" id="PTHR36307">
    <property type="entry name" value="FLAGELLA BASAL BODY P-RING FORMATION PROTEIN FLGA"/>
    <property type="match status" value="1"/>
</dbReference>
<dbReference type="Gene3D" id="2.30.30.760">
    <property type="match status" value="1"/>
</dbReference>
<name>A0A6L9MDD1_9HYPH</name>
<dbReference type="InterPro" id="IPR017585">
    <property type="entry name" value="SAF_FlgA"/>
</dbReference>
<evidence type="ECO:0000313" key="4">
    <source>
        <dbReference type="Proteomes" id="UP000476332"/>
    </source>
</evidence>
<dbReference type="PANTHER" id="PTHR36307:SF1">
    <property type="entry name" value="FLAGELLA BASAL BODY P-RING FORMATION PROTEIN FLGA"/>
    <property type="match status" value="1"/>
</dbReference>
<proteinExistence type="inferred from homology"/>
<organism evidence="3 4">
    <name type="scientific">Aurantimonas aggregata</name>
    <dbReference type="NCBI Taxonomy" id="2047720"/>
    <lineage>
        <taxon>Bacteria</taxon>
        <taxon>Pseudomonadati</taxon>
        <taxon>Pseudomonadota</taxon>
        <taxon>Alphaproteobacteria</taxon>
        <taxon>Hyphomicrobiales</taxon>
        <taxon>Aurantimonadaceae</taxon>
        <taxon>Aurantimonas</taxon>
    </lineage>
</organism>
<keyword evidence="1" id="KW-0574">Periplasm</keyword>
<evidence type="ECO:0000256" key="1">
    <source>
        <dbReference type="RuleBase" id="RU362063"/>
    </source>
</evidence>
<dbReference type="PROSITE" id="PS51257">
    <property type="entry name" value="PROKAR_LIPOPROTEIN"/>
    <property type="match status" value="1"/>
</dbReference>
<keyword evidence="4" id="KW-1185">Reference proteome</keyword>